<comment type="caution">
    <text evidence="2">The sequence shown here is derived from an EMBL/GenBank/DDBJ whole genome shotgun (WGS) entry which is preliminary data.</text>
</comment>
<feature type="region of interest" description="Disordered" evidence="1">
    <location>
        <begin position="1"/>
        <end position="27"/>
    </location>
</feature>
<name>A0AAV1RKU1_9ROSI</name>
<keyword evidence="3" id="KW-1185">Reference proteome</keyword>
<evidence type="ECO:0000256" key="1">
    <source>
        <dbReference type="SAM" id="MobiDB-lite"/>
    </source>
</evidence>
<sequence length="71" mass="8442">MKTAREEERGMNKGNVKRSKKAEEKQKGYRRYMRFLSGRHCVSEQTKLTLTVLVFHHIQATSYWCKLKPDP</sequence>
<feature type="compositionally biased region" description="Basic and acidic residues" evidence="1">
    <location>
        <begin position="1"/>
        <end position="11"/>
    </location>
</feature>
<proteinExistence type="predicted"/>
<organism evidence="2 3">
    <name type="scientific">Dovyalis caffra</name>
    <dbReference type="NCBI Taxonomy" id="77055"/>
    <lineage>
        <taxon>Eukaryota</taxon>
        <taxon>Viridiplantae</taxon>
        <taxon>Streptophyta</taxon>
        <taxon>Embryophyta</taxon>
        <taxon>Tracheophyta</taxon>
        <taxon>Spermatophyta</taxon>
        <taxon>Magnoliopsida</taxon>
        <taxon>eudicotyledons</taxon>
        <taxon>Gunneridae</taxon>
        <taxon>Pentapetalae</taxon>
        <taxon>rosids</taxon>
        <taxon>fabids</taxon>
        <taxon>Malpighiales</taxon>
        <taxon>Salicaceae</taxon>
        <taxon>Flacourtieae</taxon>
        <taxon>Dovyalis</taxon>
    </lineage>
</organism>
<dbReference type="AlphaFoldDB" id="A0AAV1RKU1"/>
<evidence type="ECO:0000313" key="3">
    <source>
        <dbReference type="Proteomes" id="UP001314170"/>
    </source>
</evidence>
<dbReference type="EMBL" id="CAWUPB010001010">
    <property type="protein sequence ID" value="CAK7337351.1"/>
    <property type="molecule type" value="Genomic_DNA"/>
</dbReference>
<accession>A0AAV1RKU1</accession>
<evidence type="ECO:0000313" key="2">
    <source>
        <dbReference type="EMBL" id="CAK7337351.1"/>
    </source>
</evidence>
<protein>
    <recommendedName>
        <fullName evidence="4">Histone H2B</fullName>
    </recommendedName>
</protein>
<evidence type="ECO:0008006" key="4">
    <source>
        <dbReference type="Google" id="ProtNLM"/>
    </source>
</evidence>
<dbReference type="Proteomes" id="UP001314170">
    <property type="component" value="Unassembled WGS sequence"/>
</dbReference>
<gene>
    <name evidence="2" type="ORF">DCAF_LOCUS12381</name>
</gene>
<reference evidence="2 3" key="1">
    <citation type="submission" date="2024-01" db="EMBL/GenBank/DDBJ databases">
        <authorList>
            <person name="Waweru B."/>
        </authorList>
    </citation>
    <scope>NUCLEOTIDE SEQUENCE [LARGE SCALE GENOMIC DNA]</scope>
</reference>